<name>A0ACC5XIG2_PANGG</name>
<accession>A0ACC5XIG2</accession>
<comment type="caution">
    <text evidence="1">The sequence shown here is derived from an EMBL/GenBank/DDBJ whole genome shotgun (WGS) entry which is preliminary data.</text>
</comment>
<gene>
    <name evidence="1" type="ORF">PGIGA_G00129630</name>
</gene>
<evidence type="ECO:0000313" key="1">
    <source>
        <dbReference type="EMBL" id="MCI4391019.1"/>
    </source>
</evidence>
<proteinExistence type="predicted"/>
<reference evidence="1 2" key="1">
    <citation type="journal article" date="2022" name="bioRxiv">
        <title>An ancient truncated duplication of the anti-Mullerian hormone receptor type 2 gene is a potential conserved master sex determinant in the Pangasiidae catfish family.</title>
        <authorList>
            <person name="Wen M."/>
            <person name="Pan Q."/>
            <person name="Jouanno E."/>
            <person name="Montfort J."/>
            <person name="Zahm M."/>
            <person name="Cabau C."/>
            <person name="Klopp C."/>
            <person name="Iampietro C."/>
            <person name="Roques C."/>
            <person name="Bouchez O."/>
            <person name="Castinel A."/>
            <person name="Donnadieu C."/>
            <person name="Parrinello H."/>
            <person name="Poncet C."/>
            <person name="Belmonte E."/>
            <person name="Gautier V."/>
            <person name="Avarre J.-C."/>
            <person name="Dugue R."/>
            <person name="Gustiano R."/>
            <person name="Ha T.T.T."/>
            <person name="Campet M."/>
            <person name="Sriphairoj K."/>
            <person name="Ribolli J."/>
            <person name="de Almeida F.L."/>
            <person name="Desvignes T."/>
            <person name="Postlethwait J.H."/>
            <person name="Bucao C.F."/>
            <person name="Robinson-Rechavi M."/>
            <person name="Bobe J."/>
            <person name="Herpin A."/>
            <person name="Guiguen Y."/>
        </authorList>
    </citation>
    <scope>NUCLEOTIDE SEQUENCE [LARGE SCALE GENOMIC DNA]</scope>
    <source>
        <strain evidence="1">YG-Dec2019</strain>
    </source>
</reference>
<dbReference type="EMBL" id="CM040474">
    <property type="protein sequence ID" value="MCI4391019.1"/>
    <property type="molecule type" value="Genomic_DNA"/>
</dbReference>
<protein>
    <submittedName>
        <fullName evidence="1">Uncharacterized protein</fullName>
    </submittedName>
</protein>
<keyword evidence="2" id="KW-1185">Reference proteome</keyword>
<evidence type="ECO:0000313" key="2">
    <source>
        <dbReference type="Proteomes" id="UP000829447"/>
    </source>
</evidence>
<dbReference type="Proteomes" id="UP000829447">
    <property type="component" value="Linkage Group LG21"/>
</dbReference>
<sequence length="593" mass="66342">MEESMEAGEKKRARSSKTKKGGRAAQVRSAEEEARRKEVLKEALREKLELERRALQVVERLLDDSVTEDFLTDCARLITPANYRDAVEERSIVRMCGYPVCANKLANVPTQQYKISTKTNKVYDITERKCFCSNFCYKASKYLEVQISKSPLWLRKEERPPEVKLLKKGDGGTSGLEVKLSDRPVSKSDVENPIPQCTGSRGGSSEGECSDEEQGFVSSVMARQQQPRRVRWGDLPRRDGENQTHGGDAEVAGVRREREKRCDDAKVSQPVSSSVSVDETSELLQQVALSDSPASAENSLETSLNISQVGMSKKTAAGLRNLLKSHGKARAEAPAVTLSLLEGLTHTLMEWRTEETMRFLYGPDYTSHTEAELQSDEEEEEELDEDDLEDVEKVKRSGGGSGGGAQARPSAAAPDYETLRRETQMLALQVHEFYKGACVLPEEVQTEAGEEKTHTEDRENAPPLPLVDSRAQRAIQRRIAVEKLCRSLRDVVGPLGLTMSEIIDDINGIVRTFRFTNINIIHKPPEWTLIAIVLLSALTEVSPSLRESMTRTCSVEYISSLMKELRLKDEDLQNLVKLFKPDRRVHATRSATE</sequence>
<organism evidence="1 2">
    <name type="scientific">Pangasianodon gigas</name>
    <name type="common">Mekong giant catfish</name>
    <name type="synonym">Pangasius gigas</name>
    <dbReference type="NCBI Taxonomy" id="30993"/>
    <lineage>
        <taxon>Eukaryota</taxon>
        <taxon>Metazoa</taxon>
        <taxon>Chordata</taxon>
        <taxon>Craniata</taxon>
        <taxon>Vertebrata</taxon>
        <taxon>Euteleostomi</taxon>
        <taxon>Actinopterygii</taxon>
        <taxon>Neopterygii</taxon>
        <taxon>Teleostei</taxon>
        <taxon>Ostariophysi</taxon>
        <taxon>Siluriformes</taxon>
        <taxon>Pangasiidae</taxon>
        <taxon>Pangasianodon</taxon>
    </lineage>
</organism>